<dbReference type="Proteomes" id="UP000501568">
    <property type="component" value="Chromosome"/>
</dbReference>
<keyword evidence="3 5" id="KW-1133">Transmembrane helix</keyword>
<evidence type="ECO:0000313" key="7">
    <source>
        <dbReference type="EMBL" id="QIG78747.1"/>
    </source>
</evidence>
<feature type="transmembrane region" description="Helical" evidence="5">
    <location>
        <begin position="359"/>
        <end position="382"/>
    </location>
</feature>
<comment type="subcellular location">
    <subcellularLocation>
        <location evidence="1">Membrane</location>
        <topology evidence="1">Multi-pass membrane protein</topology>
    </subcellularLocation>
</comment>
<keyword evidence="2 5" id="KW-0812">Transmembrane</keyword>
<keyword evidence="4 5" id="KW-0472">Membrane</keyword>
<gene>
    <name evidence="7" type="ORF">G5C33_02360</name>
</gene>
<evidence type="ECO:0000256" key="3">
    <source>
        <dbReference type="ARBA" id="ARBA00022989"/>
    </source>
</evidence>
<dbReference type="GO" id="GO:0140359">
    <property type="term" value="F:ABC-type transporter activity"/>
    <property type="evidence" value="ECO:0007669"/>
    <property type="project" value="InterPro"/>
</dbReference>
<evidence type="ECO:0000256" key="4">
    <source>
        <dbReference type="ARBA" id="ARBA00023136"/>
    </source>
</evidence>
<keyword evidence="8" id="KW-1185">Reference proteome</keyword>
<feature type="transmembrane region" description="Helical" evidence="5">
    <location>
        <begin position="264"/>
        <end position="285"/>
    </location>
</feature>
<evidence type="ECO:0000259" key="6">
    <source>
        <dbReference type="Pfam" id="PF12698"/>
    </source>
</evidence>
<proteinExistence type="predicted"/>
<feature type="transmembrane region" description="Helical" evidence="5">
    <location>
        <begin position="314"/>
        <end position="338"/>
    </location>
</feature>
<dbReference type="AlphaFoldDB" id="A0A6G6Y1R0"/>
<sequence>MIQHIFLVAAREFRQIAATRSFWITLLILPVALAVGPLAQSLLGDSDTRQVMLIDGGSGATQAVRQRIDLDEAQRVLGSLSRYVERHELEHVNPNAPWAQHDRWYTDAEAARFAADGGAEAVAKRLAAAAPEGTPEYEAPEPDYEIVDTPADIAGAAPDRLDALVQPHLDPPEDSDIRKLDYIVYVPERVTPQTPVRIWSNGRVSTSFVQTVQTVLTGTMRAQYLRDAGLAPEQSAAANAMAPAIRIDTPPPGGGREKVLIQSILPLLSAYILLMSLLLSGSWMLQGTVEERSNKLIETVLACISPDELMYGKLFGTVAVGLVMVLFWVACAAAAAFASHGMIADFLRPAMAPLASPGTALTMLYFFLAGYVMVSMIFLAIGAMSDSFRDAQSYLTPVILVIAMPFAFIAQAVMSQTGGLAVQVMTWVPIYTPFTMLARLGTGVPLWEVLGAGAVLAIFVVVEFIFLGRVFRHSLLAAGEKTSLKRIGQLMRRREA</sequence>
<feature type="transmembrane region" description="Helical" evidence="5">
    <location>
        <begin position="446"/>
        <end position="467"/>
    </location>
</feature>
<evidence type="ECO:0000256" key="5">
    <source>
        <dbReference type="SAM" id="Phobius"/>
    </source>
</evidence>
<dbReference type="PANTHER" id="PTHR43471">
    <property type="entry name" value="ABC TRANSPORTER PERMEASE"/>
    <property type="match status" value="1"/>
</dbReference>
<evidence type="ECO:0000313" key="8">
    <source>
        <dbReference type="Proteomes" id="UP000501568"/>
    </source>
</evidence>
<dbReference type="InterPro" id="IPR013525">
    <property type="entry name" value="ABC2_TM"/>
</dbReference>
<accession>A0A6G6Y1R0</accession>
<dbReference type="GO" id="GO:0016020">
    <property type="term" value="C:membrane"/>
    <property type="evidence" value="ECO:0007669"/>
    <property type="project" value="UniProtKB-SubCell"/>
</dbReference>
<evidence type="ECO:0000256" key="1">
    <source>
        <dbReference type="ARBA" id="ARBA00004141"/>
    </source>
</evidence>
<name>A0A6G6Y1R0_9SPHN</name>
<dbReference type="EMBL" id="CP049109">
    <property type="protein sequence ID" value="QIG78747.1"/>
    <property type="molecule type" value="Genomic_DNA"/>
</dbReference>
<dbReference type="RefSeq" id="WP_165325745.1">
    <property type="nucleotide sequence ID" value="NZ_CP049109.1"/>
</dbReference>
<dbReference type="KEGG" id="spzr:G5C33_02360"/>
<reference evidence="7 8" key="1">
    <citation type="submission" date="2020-02" db="EMBL/GenBank/DDBJ databases">
        <authorList>
            <person name="Zheng R.K."/>
            <person name="Sun C.M."/>
        </authorList>
    </citation>
    <scope>NUCLEOTIDE SEQUENCE [LARGE SCALE GENOMIC DNA]</scope>
    <source>
        <strain evidence="8">zrk23</strain>
    </source>
</reference>
<dbReference type="PANTHER" id="PTHR43471:SF3">
    <property type="entry name" value="ABC TRANSPORTER PERMEASE PROTEIN NATB"/>
    <property type="match status" value="1"/>
</dbReference>
<dbReference type="Pfam" id="PF12698">
    <property type="entry name" value="ABC2_membrane_3"/>
    <property type="match status" value="1"/>
</dbReference>
<feature type="transmembrane region" description="Helical" evidence="5">
    <location>
        <begin position="394"/>
        <end position="413"/>
    </location>
</feature>
<protein>
    <submittedName>
        <fullName evidence="7">ABC transporter permease</fullName>
    </submittedName>
</protein>
<feature type="domain" description="ABC-2 type transporter transmembrane" evidence="6">
    <location>
        <begin position="174"/>
        <end position="465"/>
    </location>
</feature>
<organism evidence="7 8">
    <name type="scientific">Stakelama tenebrarum</name>
    <dbReference type="NCBI Taxonomy" id="2711215"/>
    <lineage>
        <taxon>Bacteria</taxon>
        <taxon>Pseudomonadati</taxon>
        <taxon>Pseudomonadota</taxon>
        <taxon>Alphaproteobacteria</taxon>
        <taxon>Sphingomonadales</taxon>
        <taxon>Sphingomonadaceae</taxon>
        <taxon>Stakelama</taxon>
    </lineage>
</organism>
<feature type="transmembrane region" description="Helical" evidence="5">
    <location>
        <begin position="22"/>
        <end position="43"/>
    </location>
</feature>
<evidence type="ECO:0000256" key="2">
    <source>
        <dbReference type="ARBA" id="ARBA00022692"/>
    </source>
</evidence>